<protein>
    <submittedName>
        <fullName evidence="2">Uncharacterized protein</fullName>
    </submittedName>
</protein>
<feature type="transmembrane region" description="Helical" evidence="1">
    <location>
        <begin position="30"/>
        <end position="47"/>
    </location>
</feature>
<evidence type="ECO:0000313" key="3">
    <source>
        <dbReference type="Proteomes" id="UP000289792"/>
    </source>
</evidence>
<accession>A0A4Q0XIF7</accession>
<sequence>MSMSRVLNLLLIIVGGLIAIYAKAGVDQNQYLLIGGIVILMIGVYRISKNIPSKNDQESPSNKDE</sequence>
<evidence type="ECO:0000256" key="1">
    <source>
        <dbReference type="SAM" id="Phobius"/>
    </source>
</evidence>
<proteinExistence type="predicted"/>
<evidence type="ECO:0000313" key="2">
    <source>
        <dbReference type="EMBL" id="RXJ51394.1"/>
    </source>
</evidence>
<keyword evidence="3" id="KW-1185">Reference proteome</keyword>
<dbReference type="RefSeq" id="WP_129016392.1">
    <property type="nucleotide sequence ID" value="NZ_SDDZ01000002.1"/>
</dbReference>
<keyword evidence="1" id="KW-0812">Transmembrane</keyword>
<reference evidence="2 3" key="1">
    <citation type="submission" date="2019-01" db="EMBL/GenBank/DDBJ databases">
        <title>Genome sequence of the Antarctic species Gelidibacter gilvus ACAM 158(T).</title>
        <authorList>
            <person name="Bowman J.P."/>
        </authorList>
    </citation>
    <scope>NUCLEOTIDE SEQUENCE [LARGE SCALE GENOMIC DNA]</scope>
    <source>
        <strain evidence="2 3">IC158</strain>
    </source>
</reference>
<keyword evidence="1" id="KW-0472">Membrane</keyword>
<organism evidence="2 3">
    <name type="scientific">Gelidibacter gilvus</name>
    <dbReference type="NCBI Taxonomy" id="59602"/>
    <lineage>
        <taxon>Bacteria</taxon>
        <taxon>Pseudomonadati</taxon>
        <taxon>Bacteroidota</taxon>
        <taxon>Flavobacteriia</taxon>
        <taxon>Flavobacteriales</taxon>
        <taxon>Flavobacteriaceae</taxon>
        <taxon>Gelidibacter</taxon>
    </lineage>
</organism>
<comment type="caution">
    <text evidence="2">The sequence shown here is derived from an EMBL/GenBank/DDBJ whole genome shotgun (WGS) entry which is preliminary data.</text>
</comment>
<dbReference type="EMBL" id="SDDZ01000002">
    <property type="protein sequence ID" value="RXJ51394.1"/>
    <property type="molecule type" value="Genomic_DNA"/>
</dbReference>
<feature type="transmembrane region" description="Helical" evidence="1">
    <location>
        <begin position="7"/>
        <end position="24"/>
    </location>
</feature>
<name>A0A4Q0XIF7_9FLAO</name>
<dbReference type="AlphaFoldDB" id="A0A4Q0XIF7"/>
<gene>
    <name evidence="2" type="ORF">ESZ48_05880</name>
</gene>
<keyword evidence="1" id="KW-1133">Transmembrane helix</keyword>
<dbReference type="Proteomes" id="UP000289792">
    <property type="component" value="Unassembled WGS sequence"/>
</dbReference>